<evidence type="ECO:0000259" key="1">
    <source>
        <dbReference type="Pfam" id="PF00535"/>
    </source>
</evidence>
<dbReference type="Pfam" id="PF00535">
    <property type="entry name" value="Glycos_transf_2"/>
    <property type="match status" value="1"/>
</dbReference>
<dbReference type="Proteomes" id="UP001139521">
    <property type="component" value="Unassembled WGS sequence"/>
</dbReference>
<organism evidence="2 3">
    <name type="scientific">Zunongwangia pacifica</name>
    <dbReference type="NCBI Taxonomy" id="2911062"/>
    <lineage>
        <taxon>Bacteria</taxon>
        <taxon>Pseudomonadati</taxon>
        <taxon>Bacteroidota</taxon>
        <taxon>Flavobacteriia</taxon>
        <taxon>Flavobacteriales</taxon>
        <taxon>Flavobacteriaceae</taxon>
        <taxon>Zunongwangia</taxon>
    </lineage>
</organism>
<dbReference type="EMBL" id="JAKHSK010000017">
    <property type="protein sequence ID" value="MCL6219177.1"/>
    <property type="molecule type" value="Genomic_DNA"/>
</dbReference>
<dbReference type="InterPro" id="IPR029044">
    <property type="entry name" value="Nucleotide-diphossugar_trans"/>
</dbReference>
<feature type="domain" description="Glycosyltransferase 2-like" evidence="1">
    <location>
        <begin position="4"/>
        <end position="143"/>
    </location>
</feature>
<keyword evidence="3" id="KW-1185">Reference proteome</keyword>
<evidence type="ECO:0000313" key="2">
    <source>
        <dbReference type="EMBL" id="MCL6219177.1"/>
    </source>
</evidence>
<dbReference type="RefSeq" id="WP_249601957.1">
    <property type="nucleotide sequence ID" value="NZ_JAKHSK010000017.1"/>
</dbReference>
<evidence type="ECO:0000313" key="3">
    <source>
        <dbReference type="Proteomes" id="UP001139521"/>
    </source>
</evidence>
<protein>
    <submittedName>
        <fullName evidence="2">Glycosyltransferase</fullName>
    </submittedName>
</protein>
<accession>A0A9X1ZQK5</accession>
<sequence>MLVSIIIPVHKLTNYLHECVLSAINQSYQFLEILIACNGELSIQECRNFLGIRDKRIYYLKTKLGRHNARNEALIKSRGDFIQFLDYDDYLYPNKLEHQIEIAKKYNLSLVISKWKKFNKDIREFYSFPYKIFFDNKVIDGDELIRRLAIEGGYLSTSSWLVSKQLLKNKKWIDSPNDDAVFFFSFLEKRISLYMDNNLLSAYRIHTFNTSSIKTKKDLLLLLKSWNLIEFYLKDMSSNYLNLFLFKAYLNLLLYSREITYFKFPLIFKRLIVKWILCENKLDLMKYGVSKI</sequence>
<dbReference type="SUPFAM" id="SSF53448">
    <property type="entry name" value="Nucleotide-diphospho-sugar transferases"/>
    <property type="match status" value="1"/>
</dbReference>
<gene>
    <name evidence="2" type="ORF">L1967_12830</name>
</gene>
<reference evidence="2" key="1">
    <citation type="submission" date="2022-01" db="EMBL/GenBank/DDBJ databases">
        <title>Genome sequencing of Zunongwangia sp. M21534 genome.</title>
        <authorList>
            <person name="Chen Y."/>
            <person name="Dong C."/>
            <person name="Shao Z."/>
        </authorList>
    </citation>
    <scope>NUCLEOTIDE SEQUENCE</scope>
    <source>
        <strain evidence="2">MCCC M21534</strain>
    </source>
</reference>
<proteinExistence type="predicted"/>
<dbReference type="GO" id="GO:0016758">
    <property type="term" value="F:hexosyltransferase activity"/>
    <property type="evidence" value="ECO:0007669"/>
    <property type="project" value="UniProtKB-ARBA"/>
</dbReference>
<comment type="caution">
    <text evidence="2">The sequence shown here is derived from an EMBL/GenBank/DDBJ whole genome shotgun (WGS) entry which is preliminary data.</text>
</comment>
<name>A0A9X1ZQK5_9FLAO</name>
<dbReference type="PANTHER" id="PTHR22916:SF3">
    <property type="entry name" value="UDP-GLCNAC:BETAGAL BETA-1,3-N-ACETYLGLUCOSAMINYLTRANSFERASE-LIKE PROTEIN 1"/>
    <property type="match status" value="1"/>
</dbReference>
<dbReference type="PANTHER" id="PTHR22916">
    <property type="entry name" value="GLYCOSYLTRANSFERASE"/>
    <property type="match status" value="1"/>
</dbReference>
<dbReference type="InterPro" id="IPR001173">
    <property type="entry name" value="Glyco_trans_2-like"/>
</dbReference>
<dbReference type="CDD" id="cd00761">
    <property type="entry name" value="Glyco_tranf_GTA_type"/>
    <property type="match status" value="1"/>
</dbReference>
<dbReference type="Gene3D" id="3.90.550.10">
    <property type="entry name" value="Spore Coat Polysaccharide Biosynthesis Protein SpsA, Chain A"/>
    <property type="match status" value="1"/>
</dbReference>
<dbReference type="AlphaFoldDB" id="A0A9X1ZQK5"/>